<feature type="domain" description="C2H2-type" evidence="2">
    <location>
        <begin position="125"/>
        <end position="152"/>
    </location>
</feature>
<comment type="caution">
    <text evidence="3">The sequence shown here is derived from an EMBL/GenBank/DDBJ whole genome shotgun (WGS) entry which is preliminary data.</text>
</comment>
<accession>A0A9N8VEV7</accession>
<dbReference type="GO" id="GO:0008270">
    <property type="term" value="F:zinc ion binding"/>
    <property type="evidence" value="ECO:0007669"/>
    <property type="project" value="UniProtKB-KW"/>
</dbReference>
<dbReference type="AlphaFoldDB" id="A0A9N8VEV7"/>
<dbReference type="PROSITE" id="PS00028">
    <property type="entry name" value="ZINC_FINGER_C2H2_1"/>
    <property type="match status" value="1"/>
</dbReference>
<evidence type="ECO:0000259" key="2">
    <source>
        <dbReference type="PROSITE" id="PS50157"/>
    </source>
</evidence>
<dbReference type="InterPro" id="IPR013087">
    <property type="entry name" value="Znf_C2H2_type"/>
</dbReference>
<name>A0A9N8VEV7_9GLOM</name>
<evidence type="ECO:0000256" key="1">
    <source>
        <dbReference type="PROSITE-ProRule" id="PRU00042"/>
    </source>
</evidence>
<evidence type="ECO:0000313" key="4">
    <source>
        <dbReference type="Proteomes" id="UP000789405"/>
    </source>
</evidence>
<protein>
    <submittedName>
        <fullName evidence="3">6091_t:CDS:1</fullName>
    </submittedName>
</protein>
<keyword evidence="1" id="KW-0862">Zinc</keyword>
<keyword evidence="1" id="KW-0863">Zinc-finger</keyword>
<reference evidence="3" key="1">
    <citation type="submission" date="2021-06" db="EMBL/GenBank/DDBJ databases">
        <authorList>
            <person name="Kallberg Y."/>
            <person name="Tangrot J."/>
            <person name="Rosling A."/>
        </authorList>
    </citation>
    <scope>NUCLEOTIDE SEQUENCE</scope>
    <source>
        <strain evidence="3">MA453B</strain>
    </source>
</reference>
<sequence>MSEQKISLNNIDLNHSYTIKEFELINDKLKMHTLEINENPNLFSQQNSDTKKHRVYIILFTIWVDFNVGGQRTIRAPDISFTPKSISYKLTHSQCWIFQGQPFTPTLVVEAPTPKTFENKKALKINCPECSESFTGHYFFLKHYENYHALKQ</sequence>
<keyword evidence="4" id="KW-1185">Reference proteome</keyword>
<gene>
    <name evidence="3" type="ORF">DERYTH_LOCUS606</name>
</gene>
<dbReference type="EMBL" id="CAJVPY010000139">
    <property type="protein sequence ID" value="CAG8452800.1"/>
    <property type="molecule type" value="Genomic_DNA"/>
</dbReference>
<organism evidence="3 4">
    <name type="scientific">Dentiscutata erythropus</name>
    <dbReference type="NCBI Taxonomy" id="1348616"/>
    <lineage>
        <taxon>Eukaryota</taxon>
        <taxon>Fungi</taxon>
        <taxon>Fungi incertae sedis</taxon>
        <taxon>Mucoromycota</taxon>
        <taxon>Glomeromycotina</taxon>
        <taxon>Glomeromycetes</taxon>
        <taxon>Diversisporales</taxon>
        <taxon>Gigasporaceae</taxon>
        <taxon>Dentiscutata</taxon>
    </lineage>
</organism>
<dbReference type="OrthoDB" id="88517at2759"/>
<dbReference type="Proteomes" id="UP000789405">
    <property type="component" value="Unassembled WGS sequence"/>
</dbReference>
<evidence type="ECO:0000313" key="3">
    <source>
        <dbReference type="EMBL" id="CAG8452800.1"/>
    </source>
</evidence>
<dbReference type="PROSITE" id="PS50157">
    <property type="entry name" value="ZINC_FINGER_C2H2_2"/>
    <property type="match status" value="1"/>
</dbReference>
<proteinExistence type="predicted"/>
<keyword evidence="1" id="KW-0479">Metal-binding</keyword>